<feature type="coiled-coil region" evidence="1">
    <location>
        <begin position="370"/>
        <end position="444"/>
    </location>
</feature>
<gene>
    <name evidence="2" type="ORF">EMWEY_00018890</name>
</gene>
<feature type="coiled-coil region" evidence="1">
    <location>
        <begin position="256"/>
        <end position="315"/>
    </location>
</feature>
<keyword evidence="1" id="KW-0175">Coiled coil</keyword>
<dbReference type="RefSeq" id="XP_013333128.1">
    <property type="nucleotide sequence ID" value="XM_013477674.1"/>
</dbReference>
<name>U6LWZ7_EIMMA</name>
<organism evidence="2 3">
    <name type="scientific">Eimeria maxima</name>
    <name type="common">Coccidian parasite</name>
    <dbReference type="NCBI Taxonomy" id="5804"/>
    <lineage>
        <taxon>Eukaryota</taxon>
        <taxon>Sar</taxon>
        <taxon>Alveolata</taxon>
        <taxon>Apicomplexa</taxon>
        <taxon>Conoidasida</taxon>
        <taxon>Coccidia</taxon>
        <taxon>Eucoccidiorida</taxon>
        <taxon>Eimeriorina</taxon>
        <taxon>Eimeriidae</taxon>
        <taxon>Eimeria</taxon>
    </lineage>
</organism>
<accession>U6LWZ7</accession>
<dbReference type="AlphaFoldDB" id="U6LWZ7"/>
<dbReference type="GeneID" id="25335875"/>
<dbReference type="Proteomes" id="UP000030763">
    <property type="component" value="Unassembled WGS sequence"/>
</dbReference>
<evidence type="ECO:0000313" key="3">
    <source>
        <dbReference type="Proteomes" id="UP000030763"/>
    </source>
</evidence>
<feature type="coiled-coil region" evidence="1">
    <location>
        <begin position="75"/>
        <end position="112"/>
    </location>
</feature>
<sequence>MTFVVTLQELYSHLNPQGHHYKHTSASIRFSDADEDRGVATEDPLLYQAGARQFDALRDLQRRHLQQQLKKRVCIRRAKARISRSRALLRTLEAARERAAAAARERQRMSEQLKHRLSMDYALQKKVATSQLRELSRATSIIAAMKRAAALRVRKDPTTCGWSSSSYCCSSPGSSTLERTDVGFLSSMSLVETRLRASILKVCWAAFAYGSAAGVAVAVRVAQKCCWCSDCWRNSCGSSSSGGGVPIVSFSLMGGHGMQQRAAQELEKRRREIKEEKERQRRGLQRAAAVVERAKQELQAAAALYRERRAEEARKAKEAERWAAGAAALKASKWEQIERQISYQYTQGTKRSAEQAVRQQLVQGLERLALARQQQRLREEAAALKILRKDQEQREAFKAKKRAAKEKRLREQDAAFEAGKRAMEKELEEEAQHKRETAAAIRQREREWIRERRQQSVGCCIQQDASGDAMQA</sequence>
<keyword evidence="3" id="KW-1185">Reference proteome</keyword>
<evidence type="ECO:0000256" key="1">
    <source>
        <dbReference type="SAM" id="Coils"/>
    </source>
</evidence>
<protein>
    <submittedName>
        <fullName evidence="2">Uncharacterized protein</fullName>
    </submittedName>
</protein>
<reference evidence="2" key="1">
    <citation type="submission" date="2013-10" db="EMBL/GenBank/DDBJ databases">
        <title>Genomic analysis of the causative agents of coccidiosis in chickens.</title>
        <authorList>
            <person name="Reid A.J."/>
            <person name="Blake D."/>
            <person name="Billington K."/>
            <person name="Browne H."/>
            <person name="Dunn M."/>
            <person name="Hung S."/>
            <person name="Kawahara F."/>
            <person name="Miranda-Saavedra D."/>
            <person name="Mourier T."/>
            <person name="Nagra H."/>
            <person name="Otto T.D."/>
            <person name="Rawlings N."/>
            <person name="Sanchez A."/>
            <person name="Sanders M."/>
            <person name="Subramaniam C."/>
            <person name="Tay Y."/>
            <person name="Dear P."/>
            <person name="Doerig C."/>
            <person name="Gruber A."/>
            <person name="Parkinson J."/>
            <person name="Shirley M."/>
            <person name="Wan K.L."/>
            <person name="Berriman M."/>
            <person name="Tomley F."/>
            <person name="Pain A."/>
        </authorList>
    </citation>
    <scope>NUCLEOTIDE SEQUENCE [LARGE SCALE GENOMIC DNA]</scope>
    <source>
        <strain evidence="2">Weybridge</strain>
    </source>
</reference>
<reference evidence="2" key="2">
    <citation type="submission" date="2013-10" db="EMBL/GenBank/DDBJ databases">
        <authorList>
            <person name="Aslett M."/>
        </authorList>
    </citation>
    <scope>NUCLEOTIDE SEQUENCE [LARGE SCALE GENOMIC DNA]</scope>
    <source>
        <strain evidence="2">Weybridge</strain>
    </source>
</reference>
<dbReference type="EMBL" id="HG718955">
    <property type="protein sequence ID" value="CDJ56477.1"/>
    <property type="molecule type" value="Genomic_DNA"/>
</dbReference>
<dbReference type="OrthoDB" id="10262255at2759"/>
<dbReference type="VEuPathDB" id="ToxoDB:EMWEY_00018890"/>
<evidence type="ECO:0000313" key="2">
    <source>
        <dbReference type="EMBL" id="CDJ56477.1"/>
    </source>
</evidence>
<proteinExistence type="predicted"/>